<dbReference type="InterPro" id="IPR003439">
    <property type="entry name" value="ABC_transporter-like_ATP-bd"/>
</dbReference>
<dbReference type="SUPFAM" id="SSF50331">
    <property type="entry name" value="MOP-like"/>
    <property type="match status" value="1"/>
</dbReference>
<dbReference type="Pfam" id="PF03459">
    <property type="entry name" value="TOBE"/>
    <property type="match status" value="1"/>
</dbReference>
<dbReference type="PANTHER" id="PTHR42781:SF4">
    <property type="entry name" value="SPERMIDINE_PUTRESCINE IMPORT ATP-BINDING PROTEIN POTA"/>
    <property type="match status" value="1"/>
</dbReference>
<sequence length="363" mass="40654">MTLIEVRNISKDYLTKEGLNKTVLSNIEFSIEKGECFIIIGPNASGKTTLLRILGLLEHPSKGKIFYQGNEITNLSRKKKTKFRRKISFVRQKPVVLNSSVYKNIAYGLKIRGFNEQEINKKVKKIIKIADLSGLENKNARTLSGGEMQRVAIAMNFVINPDIYLLDEVSANLDSMNVKLLEEFINTIKKDGQKTIIMSTHDRMEAIKFADRIGVLSNGQITQIGTPNEIFTAPKDEFTALFVGYENIFHGLATLDDSTGLNLIKINNLTITASSQVEGDVKVCIRPESIGIVKSPPPYTSYRNTFKGKIEKIRELGNICHLTVNCQSEKFLITITTLSRGNLSLKVNSDVYINFKATDVKLL</sequence>
<evidence type="ECO:0000256" key="3">
    <source>
        <dbReference type="ARBA" id="ARBA00022741"/>
    </source>
</evidence>
<evidence type="ECO:0000259" key="5">
    <source>
        <dbReference type="PROSITE" id="PS50893"/>
    </source>
</evidence>
<dbReference type="GO" id="GO:0005524">
    <property type="term" value="F:ATP binding"/>
    <property type="evidence" value="ECO:0007669"/>
    <property type="project" value="UniProtKB-KW"/>
</dbReference>
<keyword evidence="4" id="KW-0067">ATP-binding</keyword>
<evidence type="ECO:0000256" key="1">
    <source>
        <dbReference type="ARBA" id="ARBA00022448"/>
    </source>
</evidence>
<dbReference type="InterPro" id="IPR027417">
    <property type="entry name" value="P-loop_NTPase"/>
</dbReference>
<dbReference type="GO" id="GO:0016887">
    <property type="term" value="F:ATP hydrolysis activity"/>
    <property type="evidence" value="ECO:0007669"/>
    <property type="project" value="InterPro"/>
</dbReference>
<proteinExistence type="predicted"/>
<dbReference type="InterPro" id="IPR008995">
    <property type="entry name" value="Mo/tungstate-bd_C_term_dom"/>
</dbReference>
<dbReference type="GO" id="GO:0015689">
    <property type="term" value="P:molybdate ion transport"/>
    <property type="evidence" value="ECO:0007669"/>
    <property type="project" value="InterPro"/>
</dbReference>
<evidence type="ECO:0000256" key="2">
    <source>
        <dbReference type="ARBA" id="ARBA00022505"/>
    </source>
</evidence>
<dbReference type="InterPro" id="IPR050093">
    <property type="entry name" value="ABC_SmlMolc_Importer"/>
</dbReference>
<organism evidence="7">
    <name type="scientific">marine sediment metagenome</name>
    <dbReference type="NCBI Taxonomy" id="412755"/>
    <lineage>
        <taxon>unclassified sequences</taxon>
        <taxon>metagenomes</taxon>
        <taxon>ecological metagenomes</taxon>
    </lineage>
</organism>
<accession>A0A0F9JB00</accession>
<evidence type="ECO:0000256" key="4">
    <source>
        <dbReference type="ARBA" id="ARBA00022840"/>
    </source>
</evidence>
<gene>
    <name evidence="7" type="ORF">LCGC14_1475830</name>
</gene>
<evidence type="ECO:0000313" key="7">
    <source>
        <dbReference type="EMBL" id="KKM66969.1"/>
    </source>
</evidence>
<evidence type="ECO:0008006" key="8">
    <source>
        <dbReference type="Google" id="ProtNLM"/>
    </source>
</evidence>
<dbReference type="PANTHER" id="PTHR42781">
    <property type="entry name" value="SPERMIDINE/PUTRESCINE IMPORT ATP-BINDING PROTEIN POTA"/>
    <property type="match status" value="1"/>
</dbReference>
<keyword evidence="3" id="KW-0547">Nucleotide-binding</keyword>
<dbReference type="InterPro" id="IPR005116">
    <property type="entry name" value="Transp-assoc_OB_typ1"/>
</dbReference>
<dbReference type="EMBL" id="LAZR01010431">
    <property type="protein sequence ID" value="KKM66969.1"/>
    <property type="molecule type" value="Genomic_DNA"/>
</dbReference>
<dbReference type="SMART" id="SM00382">
    <property type="entry name" value="AAA"/>
    <property type="match status" value="1"/>
</dbReference>
<protein>
    <recommendedName>
        <fullName evidence="8">ABC transporter domain-containing protein</fullName>
    </recommendedName>
</protein>
<dbReference type="PROSITE" id="PS51866">
    <property type="entry name" value="MOP"/>
    <property type="match status" value="1"/>
</dbReference>
<dbReference type="AlphaFoldDB" id="A0A0F9JB00"/>
<name>A0A0F9JB00_9ZZZZ</name>
<dbReference type="Pfam" id="PF00005">
    <property type="entry name" value="ABC_tran"/>
    <property type="match status" value="1"/>
</dbReference>
<feature type="domain" description="ABC transporter" evidence="5">
    <location>
        <begin position="4"/>
        <end position="243"/>
    </location>
</feature>
<keyword evidence="1" id="KW-0813">Transport</keyword>
<evidence type="ECO:0000259" key="6">
    <source>
        <dbReference type="PROSITE" id="PS51866"/>
    </source>
</evidence>
<dbReference type="Gene3D" id="3.40.50.300">
    <property type="entry name" value="P-loop containing nucleotide triphosphate hydrolases"/>
    <property type="match status" value="1"/>
</dbReference>
<dbReference type="InterPro" id="IPR004606">
    <property type="entry name" value="Mop_domain"/>
</dbReference>
<dbReference type="SUPFAM" id="SSF52540">
    <property type="entry name" value="P-loop containing nucleoside triphosphate hydrolases"/>
    <property type="match status" value="1"/>
</dbReference>
<dbReference type="Gene3D" id="2.40.50.100">
    <property type="match status" value="1"/>
</dbReference>
<keyword evidence="2" id="KW-0500">Molybdenum</keyword>
<dbReference type="InterPro" id="IPR017871">
    <property type="entry name" value="ABC_transporter-like_CS"/>
</dbReference>
<feature type="domain" description="Mop" evidence="6">
    <location>
        <begin position="299"/>
        <end position="363"/>
    </location>
</feature>
<comment type="caution">
    <text evidence="7">The sequence shown here is derived from an EMBL/GenBank/DDBJ whole genome shotgun (WGS) entry which is preliminary data.</text>
</comment>
<dbReference type="PROSITE" id="PS50893">
    <property type="entry name" value="ABC_TRANSPORTER_2"/>
    <property type="match status" value="1"/>
</dbReference>
<reference evidence="7" key="1">
    <citation type="journal article" date="2015" name="Nature">
        <title>Complex archaea that bridge the gap between prokaryotes and eukaryotes.</title>
        <authorList>
            <person name="Spang A."/>
            <person name="Saw J.H."/>
            <person name="Jorgensen S.L."/>
            <person name="Zaremba-Niedzwiedzka K."/>
            <person name="Martijn J."/>
            <person name="Lind A.E."/>
            <person name="van Eijk R."/>
            <person name="Schleper C."/>
            <person name="Guy L."/>
            <person name="Ettema T.J."/>
        </authorList>
    </citation>
    <scope>NUCLEOTIDE SEQUENCE</scope>
</reference>
<dbReference type="InterPro" id="IPR003593">
    <property type="entry name" value="AAA+_ATPase"/>
</dbReference>
<dbReference type="PROSITE" id="PS00211">
    <property type="entry name" value="ABC_TRANSPORTER_1"/>
    <property type="match status" value="1"/>
</dbReference>